<evidence type="ECO:0000259" key="2">
    <source>
        <dbReference type="PROSITE" id="PS50814"/>
    </source>
</evidence>
<name>A0A553JN55_SHEHA</name>
<dbReference type="RefSeq" id="WP_144040644.1">
    <property type="nucleotide sequence ID" value="NZ_BMPL01000015.1"/>
</dbReference>
<dbReference type="PROSITE" id="PS50814">
    <property type="entry name" value="WIF"/>
    <property type="match status" value="1"/>
</dbReference>
<feature type="domain" description="WIF" evidence="2">
    <location>
        <begin position="319"/>
        <end position="370"/>
    </location>
</feature>
<dbReference type="AlphaFoldDB" id="A0A553JN55"/>
<keyword evidence="1" id="KW-0732">Signal</keyword>
<organism evidence="3 4">
    <name type="scientific">Shewanella hanedai</name>
    <name type="common">Alteromonas hanedai</name>
    <dbReference type="NCBI Taxonomy" id="25"/>
    <lineage>
        <taxon>Bacteria</taxon>
        <taxon>Pseudomonadati</taxon>
        <taxon>Pseudomonadota</taxon>
        <taxon>Gammaproteobacteria</taxon>
        <taxon>Alteromonadales</taxon>
        <taxon>Shewanellaceae</taxon>
        <taxon>Shewanella</taxon>
    </lineage>
</organism>
<feature type="signal peptide" evidence="1">
    <location>
        <begin position="1"/>
        <end position="25"/>
    </location>
</feature>
<reference evidence="4" key="1">
    <citation type="submission" date="2019-07" db="EMBL/GenBank/DDBJ databases">
        <title>Shewanella sp. YLB-08 draft genomic sequence.</title>
        <authorList>
            <person name="Yu L."/>
        </authorList>
    </citation>
    <scope>NUCLEOTIDE SEQUENCE [LARGE SCALE GENOMIC DNA]</scope>
    <source>
        <strain evidence="4">JCM 20706</strain>
    </source>
</reference>
<comment type="caution">
    <text evidence="3">The sequence shown here is derived from an EMBL/GenBank/DDBJ whole genome shotgun (WGS) entry which is preliminary data.</text>
</comment>
<keyword evidence="4" id="KW-1185">Reference proteome</keyword>
<sequence length="370" mass="41385">MLKTLFKASLLYASCLFIQFNSVNATEVTILDESLVPVETRSTAERNKAISVALQNVILKNSGATAALANPIIIARVKSPNTLISQYGYHDIDGELFLKVNFDHKRILELLREAQLPVWGKQRPLTLIWLVEDLDGERSILNDGSLLDSRQIFKLEAEAKGVPLIFPLMDLDDNMQISINDVRGMFVEQIEQASQRYQADYFVVASMSPNANGVEYSVSLFAEGNDEQEMKTPLVTHRQVAVDASAAVTGIISTVSEYYVSRYAIADSGEQLNSTVTFVDISEMKQLVEIEKYLKQLSAVKAVNVSQMLGTRVTYNLELFGSLDDLHRLMALEPRVFEAESNNDGDMSSNNNIETFIVVPAQKLEYRWRG</sequence>
<accession>A0A553JN55</accession>
<dbReference type="Proteomes" id="UP000318126">
    <property type="component" value="Unassembled WGS sequence"/>
</dbReference>
<dbReference type="Pfam" id="PF09839">
    <property type="entry name" value="DUF2066"/>
    <property type="match status" value="1"/>
</dbReference>
<protein>
    <submittedName>
        <fullName evidence="3">DUF2066 domain-containing protein</fullName>
    </submittedName>
</protein>
<dbReference type="EMBL" id="VKGK01000015">
    <property type="protein sequence ID" value="TRY13863.1"/>
    <property type="molecule type" value="Genomic_DNA"/>
</dbReference>
<gene>
    <name evidence="3" type="ORF">FN961_13200</name>
</gene>
<feature type="chain" id="PRO_5021768666" evidence="1">
    <location>
        <begin position="26"/>
        <end position="370"/>
    </location>
</feature>
<dbReference type="InterPro" id="IPR003306">
    <property type="entry name" value="WIF"/>
</dbReference>
<evidence type="ECO:0000313" key="4">
    <source>
        <dbReference type="Proteomes" id="UP000318126"/>
    </source>
</evidence>
<evidence type="ECO:0000256" key="1">
    <source>
        <dbReference type="SAM" id="SignalP"/>
    </source>
</evidence>
<dbReference type="OrthoDB" id="6195299at2"/>
<proteinExistence type="predicted"/>
<dbReference type="InterPro" id="IPR018642">
    <property type="entry name" value="DUF2066"/>
</dbReference>
<evidence type="ECO:0000313" key="3">
    <source>
        <dbReference type="EMBL" id="TRY13863.1"/>
    </source>
</evidence>